<evidence type="ECO:0000313" key="4">
    <source>
        <dbReference type="EMBL" id="KAG2860736.1"/>
    </source>
</evidence>
<evidence type="ECO:0000313" key="7">
    <source>
        <dbReference type="EMBL" id="KAG2987918.1"/>
    </source>
</evidence>
<dbReference type="Proteomes" id="UP000760860">
    <property type="component" value="Unassembled WGS sequence"/>
</dbReference>
<reference evidence="4" key="2">
    <citation type="submission" date="2018-10" db="EMBL/GenBank/DDBJ databases">
        <title>Effector identification in a new, highly contiguous assembly of the strawberry crown rot pathogen Phytophthora cactorum.</title>
        <authorList>
            <person name="Armitage A.D."/>
            <person name="Nellist C.F."/>
            <person name="Bates H."/>
            <person name="Vickerstaff R.J."/>
            <person name="Harrison R.J."/>
        </authorList>
    </citation>
    <scope>NUCLEOTIDE SEQUENCE</scope>
    <source>
        <strain evidence="4">15-7</strain>
        <strain evidence="5">4032</strain>
        <strain evidence="6">4040</strain>
        <strain evidence="7">P415</strain>
        <strain evidence="8">P421</strain>
    </source>
</reference>
<dbReference type="Proteomes" id="UP000251314">
    <property type="component" value="Unassembled WGS sequence"/>
</dbReference>
<organism evidence="10 11">
    <name type="scientific">Phytophthora cactorum</name>
    <dbReference type="NCBI Taxonomy" id="29920"/>
    <lineage>
        <taxon>Eukaryota</taxon>
        <taxon>Sar</taxon>
        <taxon>Stramenopiles</taxon>
        <taxon>Oomycota</taxon>
        <taxon>Peronosporomycetes</taxon>
        <taxon>Peronosporales</taxon>
        <taxon>Peronosporaceae</taxon>
        <taxon>Phytophthora</taxon>
    </lineage>
</organism>
<keyword evidence="2" id="KW-0175">Coiled coil</keyword>
<feature type="coiled-coil region" evidence="2">
    <location>
        <begin position="198"/>
        <end position="244"/>
    </location>
</feature>
<dbReference type="SMART" id="SM00674">
    <property type="entry name" value="CENPB"/>
    <property type="match status" value="1"/>
</dbReference>
<dbReference type="GO" id="GO:0003677">
    <property type="term" value="F:DNA binding"/>
    <property type="evidence" value="ECO:0007669"/>
    <property type="project" value="UniProtKB-KW"/>
</dbReference>
<dbReference type="PROSITE" id="PS51253">
    <property type="entry name" value="HTH_CENPB"/>
    <property type="match status" value="1"/>
</dbReference>
<dbReference type="EMBL" id="RCMI01000052">
    <property type="protein sequence ID" value="KAG2939253.1"/>
    <property type="molecule type" value="Genomic_DNA"/>
</dbReference>
<evidence type="ECO:0000256" key="2">
    <source>
        <dbReference type="SAM" id="Coils"/>
    </source>
</evidence>
<dbReference type="InterPro" id="IPR009057">
    <property type="entry name" value="Homeodomain-like_sf"/>
</dbReference>
<accession>A0A329SPR4</accession>
<evidence type="ECO:0000313" key="8">
    <source>
        <dbReference type="EMBL" id="KAG3223698.1"/>
    </source>
</evidence>
<name>A0A329SPR4_9STRA</name>
<dbReference type="InterPro" id="IPR050863">
    <property type="entry name" value="CenT-Element_Derived"/>
</dbReference>
<dbReference type="VEuPathDB" id="FungiDB:PC110_g5265"/>
<dbReference type="OrthoDB" id="125347at2759"/>
<evidence type="ECO:0000313" key="5">
    <source>
        <dbReference type="EMBL" id="KAG2939253.1"/>
    </source>
</evidence>
<dbReference type="Gene3D" id="1.10.10.60">
    <property type="entry name" value="Homeodomain-like"/>
    <property type="match status" value="1"/>
</dbReference>
<dbReference type="Proteomes" id="UP000735874">
    <property type="component" value="Unassembled WGS sequence"/>
</dbReference>
<dbReference type="InterPro" id="IPR006600">
    <property type="entry name" value="HTH_CenpB_DNA-bd_dom"/>
</dbReference>
<sequence length="250" mass="28255">MSTKGKWLTIDQKCDLIAQHRREPAVNYTQLALWAKARFELSVPPTRQTIRNILNATADIEAKRLSGNVTAKGRRLCVRSKDLENRLGHYVQDCQARGIRLTRRILHTRAREIHDAMENPPAHNLSVGWLTRFMKRHGLRFQKEREEGPAEADAVAGGSEAVAQVAGAAPVDTTNVTSRNVRLVTTDVSAGSLQQEPVRGLEAEAERARVENLRQKATKRLREIEKEAREIRKYLRRLDAATNAQQVLMQ</sequence>
<dbReference type="EMBL" id="RCMG01000175">
    <property type="protein sequence ID" value="KAG2860736.1"/>
    <property type="molecule type" value="Genomic_DNA"/>
</dbReference>
<keyword evidence="11" id="KW-1185">Reference proteome</keyword>
<evidence type="ECO:0000313" key="9">
    <source>
        <dbReference type="EMBL" id="KAG6973732.1"/>
    </source>
</evidence>
<evidence type="ECO:0000313" key="6">
    <source>
        <dbReference type="EMBL" id="KAG2945777.1"/>
    </source>
</evidence>
<dbReference type="SUPFAM" id="SSF46689">
    <property type="entry name" value="Homeodomain-like"/>
    <property type="match status" value="1"/>
</dbReference>
<reference evidence="9" key="3">
    <citation type="submission" date="2021-01" db="EMBL/GenBank/DDBJ databases">
        <title>Phytophthora aleatoria, a newly-described species from Pinus radiata is distinct from Phytophthora cactorum isolates based on comparative genomics.</title>
        <authorList>
            <person name="Mcdougal R."/>
            <person name="Panda P."/>
            <person name="Williams N."/>
            <person name="Studholme D.J."/>
        </authorList>
    </citation>
    <scope>NUCLEOTIDE SEQUENCE</scope>
    <source>
        <strain evidence="9">NZFS 3830</strain>
    </source>
</reference>
<proteinExistence type="predicted"/>
<dbReference type="EMBL" id="RCMK01000174">
    <property type="protein sequence ID" value="KAG2945777.1"/>
    <property type="molecule type" value="Genomic_DNA"/>
</dbReference>
<evidence type="ECO:0000313" key="10">
    <source>
        <dbReference type="EMBL" id="RAW38511.1"/>
    </source>
</evidence>
<dbReference type="Proteomes" id="UP000774804">
    <property type="component" value="Unassembled WGS sequence"/>
</dbReference>
<dbReference type="EMBL" id="MJFZ01000087">
    <property type="protein sequence ID" value="RAW38511.1"/>
    <property type="molecule type" value="Genomic_DNA"/>
</dbReference>
<dbReference type="PANTHER" id="PTHR19303">
    <property type="entry name" value="TRANSPOSON"/>
    <property type="match status" value="1"/>
</dbReference>
<comment type="caution">
    <text evidence="10">The sequence shown here is derived from an EMBL/GenBank/DDBJ whole genome shotgun (WGS) entry which is preliminary data.</text>
</comment>
<dbReference type="Proteomes" id="UP000688947">
    <property type="component" value="Unassembled WGS sequence"/>
</dbReference>
<dbReference type="GO" id="GO:0005634">
    <property type="term" value="C:nucleus"/>
    <property type="evidence" value="ECO:0007669"/>
    <property type="project" value="TreeGrafter"/>
</dbReference>
<dbReference type="Pfam" id="PF03221">
    <property type="entry name" value="HTH_Tnp_Tc5"/>
    <property type="match status" value="1"/>
</dbReference>
<dbReference type="EMBL" id="RCML01000163">
    <property type="protein sequence ID" value="KAG2987918.1"/>
    <property type="molecule type" value="Genomic_DNA"/>
</dbReference>
<dbReference type="Proteomes" id="UP000697107">
    <property type="component" value="Unassembled WGS sequence"/>
</dbReference>
<dbReference type="PANTHER" id="PTHR19303:SF73">
    <property type="entry name" value="PROTEIN PDC2"/>
    <property type="match status" value="1"/>
</dbReference>
<feature type="domain" description="HTH CENPB-type" evidence="3">
    <location>
        <begin position="71"/>
        <end position="143"/>
    </location>
</feature>
<dbReference type="EMBL" id="RCMV01000137">
    <property type="protein sequence ID" value="KAG3223698.1"/>
    <property type="molecule type" value="Genomic_DNA"/>
</dbReference>
<dbReference type="Proteomes" id="UP000736787">
    <property type="component" value="Unassembled WGS sequence"/>
</dbReference>
<keyword evidence="1" id="KW-0238">DNA-binding</keyword>
<protein>
    <recommendedName>
        <fullName evidence="3">HTH CENPB-type domain-containing protein</fullName>
    </recommendedName>
</protein>
<evidence type="ECO:0000259" key="3">
    <source>
        <dbReference type="PROSITE" id="PS51253"/>
    </source>
</evidence>
<gene>
    <name evidence="9" type="ORF">JG687_00000724</name>
    <name evidence="10" type="ORF">PC110_g5265</name>
    <name evidence="4" type="ORF">PC113_g7781</name>
    <name evidence="5" type="ORF">PC115_g3215</name>
    <name evidence="6" type="ORF">PC117_g8183</name>
    <name evidence="7" type="ORF">PC118_g7039</name>
    <name evidence="8" type="ORF">PC129_g5649</name>
</gene>
<evidence type="ECO:0000313" key="11">
    <source>
        <dbReference type="Proteomes" id="UP000251314"/>
    </source>
</evidence>
<dbReference type="EMBL" id="JAENGZ010000015">
    <property type="protein sequence ID" value="KAG6973732.1"/>
    <property type="molecule type" value="Genomic_DNA"/>
</dbReference>
<evidence type="ECO:0000256" key="1">
    <source>
        <dbReference type="ARBA" id="ARBA00023125"/>
    </source>
</evidence>
<dbReference type="AlphaFoldDB" id="A0A329SPR4"/>
<reference evidence="10 11" key="1">
    <citation type="submission" date="2018-01" db="EMBL/GenBank/DDBJ databases">
        <title>Draft genome of the strawberry crown rot pathogen Phytophthora cactorum.</title>
        <authorList>
            <person name="Armitage A.D."/>
            <person name="Lysoe E."/>
            <person name="Nellist C.F."/>
            <person name="Harrison R.J."/>
            <person name="Brurberg M.B."/>
        </authorList>
    </citation>
    <scope>NUCLEOTIDE SEQUENCE [LARGE SCALE GENOMIC DNA]</scope>
    <source>
        <strain evidence="10 11">10300</strain>
    </source>
</reference>